<dbReference type="NCBIfam" id="TIGR00254">
    <property type="entry name" value="GGDEF"/>
    <property type="match status" value="1"/>
</dbReference>
<dbReference type="Proteomes" id="UP000595663">
    <property type="component" value="Chromosome"/>
</dbReference>
<evidence type="ECO:0000313" key="3">
    <source>
        <dbReference type="Proteomes" id="UP000595663"/>
    </source>
</evidence>
<evidence type="ECO:0000259" key="1">
    <source>
        <dbReference type="PROSITE" id="PS50887"/>
    </source>
</evidence>
<name>A0A7R6PN11_9GAMM</name>
<dbReference type="InterPro" id="IPR029787">
    <property type="entry name" value="Nucleotide_cyclase"/>
</dbReference>
<proteinExistence type="predicted"/>
<dbReference type="OrthoDB" id="9812358at2"/>
<dbReference type="Gene3D" id="3.30.70.270">
    <property type="match status" value="1"/>
</dbReference>
<dbReference type="PANTHER" id="PTHR43102:SF2">
    <property type="entry name" value="GAF DOMAIN-CONTAINING PROTEIN"/>
    <property type="match status" value="1"/>
</dbReference>
<dbReference type="SUPFAM" id="SSF55781">
    <property type="entry name" value="GAF domain-like"/>
    <property type="match status" value="1"/>
</dbReference>
<reference evidence="2 3" key="1">
    <citation type="journal article" date="2008" name="Int. J. Syst. Evol. Microbiol.">
        <title>Amphritea japonica sp. nov. and Amphritea balenae sp. nov., isolated from the sediment adjacent to sperm whale carcasses off Kagoshima, Japan.</title>
        <authorList>
            <person name="Miyazaki M."/>
            <person name="Nogi Y."/>
            <person name="Fujiwara Y."/>
            <person name="Kawato M."/>
            <person name="Nagahama T."/>
            <person name="Kubokawa K."/>
            <person name="Horikoshi K."/>
        </authorList>
    </citation>
    <scope>NUCLEOTIDE SEQUENCE [LARGE SCALE GENOMIC DNA]</scope>
    <source>
        <strain evidence="2 3">ATCC BAA-1530</strain>
    </source>
</reference>
<accession>A0A7R6PN11</accession>
<evidence type="ECO:0000313" key="2">
    <source>
        <dbReference type="EMBL" id="BBB26368.1"/>
    </source>
</evidence>
<dbReference type="InterPro" id="IPR003018">
    <property type="entry name" value="GAF"/>
</dbReference>
<dbReference type="InterPro" id="IPR000160">
    <property type="entry name" value="GGDEF_dom"/>
</dbReference>
<protein>
    <submittedName>
        <fullName evidence="2">Signal transduction protein</fullName>
    </submittedName>
</protein>
<keyword evidence="3" id="KW-1185">Reference proteome</keyword>
<dbReference type="AlphaFoldDB" id="A0A7R6PN11"/>
<dbReference type="InterPro" id="IPR043128">
    <property type="entry name" value="Rev_trsase/Diguanyl_cyclase"/>
</dbReference>
<dbReference type="CDD" id="cd01949">
    <property type="entry name" value="GGDEF"/>
    <property type="match status" value="1"/>
</dbReference>
<dbReference type="Gene3D" id="3.30.450.40">
    <property type="match status" value="1"/>
</dbReference>
<dbReference type="EMBL" id="AP014545">
    <property type="protein sequence ID" value="BBB26368.1"/>
    <property type="molecule type" value="Genomic_DNA"/>
</dbReference>
<dbReference type="RefSeq" id="WP_019622306.1">
    <property type="nucleotide sequence ID" value="NZ_AP014545.1"/>
</dbReference>
<dbReference type="PANTHER" id="PTHR43102">
    <property type="entry name" value="SLR1143 PROTEIN"/>
    <property type="match status" value="1"/>
</dbReference>
<dbReference type="SMART" id="SM00267">
    <property type="entry name" value="GGDEF"/>
    <property type="match status" value="1"/>
</dbReference>
<dbReference type="InterPro" id="IPR029016">
    <property type="entry name" value="GAF-like_dom_sf"/>
</dbReference>
<dbReference type="SUPFAM" id="SSF55073">
    <property type="entry name" value="Nucleotide cyclase"/>
    <property type="match status" value="1"/>
</dbReference>
<dbReference type="SMART" id="SM00065">
    <property type="entry name" value="GAF"/>
    <property type="match status" value="1"/>
</dbReference>
<gene>
    <name evidence="2" type="ORF">AMJAP_1774</name>
</gene>
<dbReference type="Pfam" id="PF01590">
    <property type="entry name" value="GAF"/>
    <property type="match status" value="1"/>
</dbReference>
<dbReference type="KEGG" id="ajp:AMJAP_1774"/>
<sequence length="320" mass="36328">MKKPDKPIDEVSRINTLRSLQILDTPTEERFDRLTRLAARMFDVPIALVSLVDEQRQWFKSATGLDATETHRDISFCGHAILEDEVLNIPDATQDKRFSDNPLVTQDPRIRLYVGCPLKALNGAKMGTLCLIDQRPRTLSEEDLQALKDLAHMAEQELAASQLATLDDLTMISNRRGFTLLAEKALQMSARNGLPASLIAIDLNKFKQINDHFGHAEGDKTLIAFTDILKNTFRESDLFARMGGDEFSVLLTNTTEEQAQNSLLRLRYQVNDFNETSSLKYQLEFSAGILPVDFSKEYDLSRLLEKSDLLMYKDKMTDQH</sequence>
<dbReference type="PROSITE" id="PS50887">
    <property type="entry name" value="GGDEF"/>
    <property type="match status" value="1"/>
</dbReference>
<organism evidence="2 3">
    <name type="scientific">Amphritea japonica ATCC BAA-1530</name>
    <dbReference type="NCBI Taxonomy" id="1278309"/>
    <lineage>
        <taxon>Bacteria</taxon>
        <taxon>Pseudomonadati</taxon>
        <taxon>Pseudomonadota</taxon>
        <taxon>Gammaproteobacteria</taxon>
        <taxon>Oceanospirillales</taxon>
        <taxon>Oceanospirillaceae</taxon>
        <taxon>Amphritea</taxon>
    </lineage>
</organism>
<dbReference type="Pfam" id="PF00990">
    <property type="entry name" value="GGDEF"/>
    <property type="match status" value="1"/>
</dbReference>
<feature type="domain" description="GGDEF" evidence="1">
    <location>
        <begin position="194"/>
        <end position="320"/>
    </location>
</feature>